<feature type="transmembrane region" description="Helical" evidence="8">
    <location>
        <begin position="243"/>
        <end position="264"/>
    </location>
</feature>
<dbReference type="CDD" id="cd17502">
    <property type="entry name" value="MFS_Azr1_MDR_like"/>
    <property type="match status" value="1"/>
</dbReference>
<evidence type="ECO:0000256" key="6">
    <source>
        <dbReference type="ARBA" id="ARBA00023136"/>
    </source>
</evidence>
<sequence>MTPVDAAATSPKNSQQNPQRKPQQSLVLLFVGLLLTMLMASLNQTVLATALPTIVGDLNGVNHMSWVITSFILASTITMPVYGRISDVFGRRPVILVAIGLFMIGSITGALASSIEVLIVSRVIQGLGGGGLMILSQAAIADVVPARQRGKYMGIMGAAFAVSSVAGPLLGGWLTEGPGWRWAFWINLPFGVLAMLAVALFLPAPKKLGADRPRLDYLGMALIAAATTALVLASTWGGSEYEWGSPLIIGLFVAAAVLAVLFVVVESKAVEPVIPLSFFADRNFTLTTVAGLITGVAMFGALGYMPTYIQMVTGVGAAQAGLLMVPMMGTMLLTSVITGMVVSRTGHYKTYPVVGTVVVAGSLVLLSQLQADSAIWMLCGALGVMGLGLGMSMQIMVLIVQNSFPVSVVGTATAANNYFRQVGATLGSAVVGSLFITRLQDILGERMASSGAAAGGSSVNNLTPEMVQQLPDAMHDVIVGSYNEALMPIFLYILPLMIAAAVLLLFVQQKPLATTVEDGVRATSAGSPETGALPLLRGDEADSDEIAVDDAEARSGPSLESARLISPSKTR</sequence>
<feature type="region of interest" description="Disordered" evidence="7">
    <location>
        <begin position="1"/>
        <end position="20"/>
    </location>
</feature>
<keyword evidence="6 8" id="KW-0472">Membrane</keyword>
<dbReference type="InterPro" id="IPR020846">
    <property type="entry name" value="MFS_dom"/>
</dbReference>
<dbReference type="Gene3D" id="1.20.1250.20">
    <property type="entry name" value="MFS general substrate transporter like domains"/>
    <property type="match status" value="1"/>
</dbReference>
<feature type="domain" description="Major facilitator superfamily (MFS) profile" evidence="9">
    <location>
        <begin position="29"/>
        <end position="512"/>
    </location>
</feature>
<proteinExistence type="predicted"/>
<evidence type="ECO:0000256" key="2">
    <source>
        <dbReference type="ARBA" id="ARBA00022448"/>
    </source>
</evidence>
<gene>
    <name evidence="10" type="ORF">P8192_03140</name>
</gene>
<dbReference type="Gene3D" id="1.20.1720.10">
    <property type="entry name" value="Multidrug resistance protein D"/>
    <property type="match status" value="1"/>
</dbReference>
<feature type="region of interest" description="Disordered" evidence="7">
    <location>
        <begin position="517"/>
        <end position="571"/>
    </location>
</feature>
<feature type="transmembrane region" description="Helical" evidence="8">
    <location>
        <begin position="421"/>
        <end position="439"/>
    </location>
</feature>
<evidence type="ECO:0000313" key="11">
    <source>
        <dbReference type="Proteomes" id="UP001219037"/>
    </source>
</evidence>
<dbReference type="PRINTS" id="PR01036">
    <property type="entry name" value="TCRTETB"/>
</dbReference>
<feature type="transmembrane region" description="Helical" evidence="8">
    <location>
        <begin position="182"/>
        <end position="203"/>
    </location>
</feature>
<dbReference type="SUPFAM" id="SSF103473">
    <property type="entry name" value="MFS general substrate transporter"/>
    <property type="match status" value="1"/>
</dbReference>
<evidence type="ECO:0000256" key="7">
    <source>
        <dbReference type="SAM" id="MobiDB-lite"/>
    </source>
</evidence>
<dbReference type="Proteomes" id="UP001219037">
    <property type="component" value="Chromosome"/>
</dbReference>
<dbReference type="InterPro" id="IPR036259">
    <property type="entry name" value="MFS_trans_sf"/>
</dbReference>
<keyword evidence="11" id="KW-1185">Reference proteome</keyword>
<organism evidence="10 11">
    <name type="scientific">Citricoccus muralis</name>
    <dbReference type="NCBI Taxonomy" id="169134"/>
    <lineage>
        <taxon>Bacteria</taxon>
        <taxon>Bacillati</taxon>
        <taxon>Actinomycetota</taxon>
        <taxon>Actinomycetes</taxon>
        <taxon>Micrococcales</taxon>
        <taxon>Micrococcaceae</taxon>
        <taxon>Citricoccus</taxon>
    </lineage>
</organism>
<evidence type="ECO:0000256" key="1">
    <source>
        <dbReference type="ARBA" id="ARBA00004651"/>
    </source>
</evidence>
<feature type="transmembrane region" description="Helical" evidence="8">
    <location>
        <begin position="63"/>
        <end position="82"/>
    </location>
</feature>
<evidence type="ECO:0000313" key="10">
    <source>
        <dbReference type="EMBL" id="WFP17879.1"/>
    </source>
</evidence>
<feature type="compositionally biased region" description="Polar residues" evidence="7">
    <location>
        <begin position="10"/>
        <end position="20"/>
    </location>
</feature>
<evidence type="ECO:0000256" key="5">
    <source>
        <dbReference type="ARBA" id="ARBA00022989"/>
    </source>
</evidence>
<dbReference type="InterPro" id="IPR004638">
    <property type="entry name" value="EmrB-like"/>
</dbReference>
<feature type="transmembrane region" description="Helical" evidence="8">
    <location>
        <begin position="317"/>
        <end position="338"/>
    </location>
</feature>
<accession>A0ABY8HAJ8</accession>
<dbReference type="PANTHER" id="PTHR23501:SF197">
    <property type="entry name" value="COMD"/>
    <property type="match status" value="1"/>
</dbReference>
<evidence type="ECO:0000259" key="9">
    <source>
        <dbReference type="PROSITE" id="PS50850"/>
    </source>
</evidence>
<feature type="transmembrane region" description="Helical" evidence="8">
    <location>
        <begin position="26"/>
        <end position="51"/>
    </location>
</feature>
<evidence type="ECO:0000256" key="8">
    <source>
        <dbReference type="SAM" id="Phobius"/>
    </source>
</evidence>
<dbReference type="PROSITE" id="PS50850">
    <property type="entry name" value="MFS"/>
    <property type="match status" value="1"/>
</dbReference>
<keyword evidence="4 8" id="KW-0812">Transmembrane</keyword>
<dbReference type="NCBIfam" id="TIGR00711">
    <property type="entry name" value="efflux_EmrB"/>
    <property type="match status" value="1"/>
</dbReference>
<dbReference type="EMBL" id="CP121252">
    <property type="protein sequence ID" value="WFP17879.1"/>
    <property type="molecule type" value="Genomic_DNA"/>
</dbReference>
<feature type="transmembrane region" description="Helical" evidence="8">
    <location>
        <begin position="284"/>
        <end position="305"/>
    </location>
</feature>
<reference evidence="10 11" key="1">
    <citation type="submission" date="2023-04" db="EMBL/GenBank/DDBJ databases">
        <title>Funneling lignin-derived compounds into biodiesel using alkali-halophilic Citricoccus sp. P2.</title>
        <authorList>
            <person name="Luo C.-B."/>
        </authorList>
    </citation>
    <scope>NUCLEOTIDE SEQUENCE [LARGE SCALE GENOMIC DNA]</scope>
    <source>
        <strain evidence="10 11">P2</strain>
    </source>
</reference>
<protein>
    <submittedName>
        <fullName evidence="10">MDR family MFS transporter</fullName>
    </submittedName>
</protein>
<name>A0ABY8HAJ8_9MICC</name>
<evidence type="ECO:0000256" key="3">
    <source>
        <dbReference type="ARBA" id="ARBA00022475"/>
    </source>
</evidence>
<feature type="transmembrane region" description="Helical" evidence="8">
    <location>
        <begin position="350"/>
        <end position="369"/>
    </location>
</feature>
<keyword evidence="2" id="KW-0813">Transport</keyword>
<evidence type="ECO:0000256" key="4">
    <source>
        <dbReference type="ARBA" id="ARBA00022692"/>
    </source>
</evidence>
<comment type="subcellular location">
    <subcellularLocation>
        <location evidence="1">Cell membrane</location>
        <topology evidence="1">Multi-pass membrane protein</topology>
    </subcellularLocation>
</comment>
<dbReference type="InterPro" id="IPR011701">
    <property type="entry name" value="MFS"/>
</dbReference>
<feature type="transmembrane region" description="Helical" evidence="8">
    <location>
        <begin position="215"/>
        <end position="237"/>
    </location>
</feature>
<feature type="compositionally biased region" description="Acidic residues" evidence="7">
    <location>
        <begin position="541"/>
        <end position="550"/>
    </location>
</feature>
<keyword evidence="3" id="KW-1003">Cell membrane</keyword>
<keyword evidence="5 8" id="KW-1133">Transmembrane helix</keyword>
<feature type="transmembrane region" description="Helical" evidence="8">
    <location>
        <begin position="94"/>
        <end position="113"/>
    </location>
</feature>
<feature type="transmembrane region" description="Helical" evidence="8">
    <location>
        <begin position="152"/>
        <end position="170"/>
    </location>
</feature>
<feature type="transmembrane region" description="Helical" evidence="8">
    <location>
        <begin position="375"/>
        <end position="400"/>
    </location>
</feature>
<dbReference type="PANTHER" id="PTHR23501">
    <property type="entry name" value="MAJOR FACILITATOR SUPERFAMILY"/>
    <property type="match status" value="1"/>
</dbReference>
<feature type="transmembrane region" description="Helical" evidence="8">
    <location>
        <begin position="489"/>
        <end position="507"/>
    </location>
</feature>
<dbReference type="Pfam" id="PF07690">
    <property type="entry name" value="MFS_1"/>
    <property type="match status" value="1"/>
</dbReference>
<feature type="transmembrane region" description="Helical" evidence="8">
    <location>
        <begin position="119"/>
        <end position="140"/>
    </location>
</feature>